<sequence length="718" mass="81294">MPEKLILENNNVNGTCEDKGKIGPIKGKNTVNGTYEDKEKIGPIKGVEIPAAQIRKRDAYLAWNKKVSDTGTEKFKKVIEEKYNLKLDSYWDLHRWSIDNCENFWAEIWDYFNVIYSKNYEKVLEKTGPGFLDNKWFTGARLNYAENLLRIRDDRVAIASFDEDGNLDEITYAQLYEEVKLYAAAFRRNGLEKGDRVCCMMNNRKEAIIGCLAAASIGAMWSGIQSSSGAKAAAKIANRMEPKFLIVSDSFLIHDLEINILDKVPTIVESSPTIEKVIVLPLIEKTLIEGISHIRNGCFLNEFLESGKELDGSIPDLIFEQLPFDHPLFLMCTSGTTGLPKAPVHGAGTFLPLFIDIAFHWNLKPGDSIYSHIPMGWAVWSWFLPCLALGVKMLLYSGSDLAIKHGLNCFDRLSKYKATWWFVEPGTLDITEKENVTPSPNSNFDHLKYVCICGSPVKVQNIRYLQSKIKKDLFVGSLYGTTESHGFLSGFDYNLPSYAGEIQVPALGKDIYCYDKTGRPVIGQLGELVLTARSPSFPLYLWKDEDGSVINKTYLSKFPGAWSPSDECWIRPQSKGIIIVGRSDDMLTQHGECFGSADIYFAIHDMEEIEDYICVGQTDSDGTVRVVLFVKLKKGLVFTPELREKISQKILRELWFELVPEVILDTKDIPYNLNGKRMESTIKKIVNTNQIPENITDKKKYDVCTQLRHDIILRSNYV</sequence>
<reference evidence="4" key="1">
    <citation type="submission" date="2020-08" db="EMBL/GenBank/DDBJ databases">
        <title>Multicomponent nature underlies the extraordinary mechanical properties of spider dragline silk.</title>
        <authorList>
            <person name="Kono N."/>
            <person name="Nakamura H."/>
            <person name="Mori M."/>
            <person name="Yoshida Y."/>
            <person name="Ohtoshi R."/>
            <person name="Malay A.D."/>
            <person name="Moran D.A.P."/>
            <person name="Tomita M."/>
            <person name="Numata K."/>
            <person name="Arakawa K."/>
        </authorList>
    </citation>
    <scope>NUCLEOTIDE SEQUENCE</scope>
</reference>
<evidence type="ECO:0000259" key="2">
    <source>
        <dbReference type="Pfam" id="PF00501"/>
    </source>
</evidence>
<dbReference type="PANTHER" id="PTHR42921:SF1">
    <property type="entry name" value="ACETOACETYL-COA SYNTHETASE"/>
    <property type="match status" value="1"/>
</dbReference>
<dbReference type="OrthoDB" id="10253869at2759"/>
<proteinExistence type="inferred from homology"/>
<feature type="domain" description="AMP-dependent synthetase/ligase" evidence="2">
    <location>
        <begin position="154"/>
        <end position="530"/>
    </location>
</feature>
<organism evidence="4 5">
    <name type="scientific">Nephila pilipes</name>
    <name type="common">Giant wood spider</name>
    <name type="synonym">Nephila maculata</name>
    <dbReference type="NCBI Taxonomy" id="299642"/>
    <lineage>
        <taxon>Eukaryota</taxon>
        <taxon>Metazoa</taxon>
        <taxon>Ecdysozoa</taxon>
        <taxon>Arthropoda</taxon>
        <taxon>Chelicerata</taxon>
        <taxon>Arachnida</taxon>
        <taxon>Araneae</taxon>
        <taxon>Araneomorphae</taxon>
        <taxon>Entelegynae</taxon>
        <taxon>Araneoidea</taxon>
        <taxon>Nephilidae</taxon>
        <taxon>Nephila</taxon>
    </lineage>
</organism>
<evidence type="ECO:0000259" key="3">
    <source>
        <dbReference type="Pfam" id="PF16177"/>
    </source>
</evidence>
<name>A0A8X6THD2_NEPPI</name>
<dbReference type="InterPro" id="IPR032387">
    <property type="entry name" value="ACAS_N"/>
</dbReference>
<comment type="similarity">
    <text evidence="1">Belongs to the ATP-dependent AMP-binding enzyme family.</text>
</comment>
<feature type="domain" description="Acetyl-coenzyme A synthetase N-terminal" evidence="3">
    <location>
        <begin position="90"/>
        <end position="147"/>
    </location>
</feature>
<evidence type="ECO:0000256" key="1">
    <source>
        <dbReference type="ARBA" id="ARBA00006432"/>
    </source>
</evidence>
<accession>A0A8X6THD2</accession>
<dbReference type="EMBL" id="BMAW01104480">
    <property type="protein sequence ID" value="GFT14729.1"/>
    <property type="molecule type" value="Genomic_DNA"/>
</dbReference>
<dbReference type="Pfam" id="PF00501">
    <property type="entry name" value="AMP-binding"/>
    <property type="match status" value="1"/>
</dbReference>
<dbReference type="GO" id="GO:0030729">
    <property type="term" value="F:acetoacetate-CoA ligase activity"/>
    <property type="evidence" value="ECO:0007669"/>
    <property type="project" value="TreeGrafter"/>
</dbReference>
<evidence type="ECO:0000313" key="5">
    <source>
        <dbReference type="Proteomes" id="UP000887013"/>
    </source>
</evidence>
<dbReference type="Gene3D" id="3.40.50.12780">
    <property type="entry name" value="N-terminal domain of ligase-like"/>
    <property type="match status" value="1"/>
</dbReference>
<dbReference type="PROSITE" id="PS00455">
    <property type="entry name" value="AMP_BINDING"/>
    <property type="match status" value="1"/>
</dbReference>
<dbReference type="SUPFAM" id="SSF56801">
    <property type="entry name" value="Acetyl-CoA synthetase-like"/>
    <property type="match status" value="1"/>
</dbReference>
<dbReference type="AlphaFoldDB" id="A0A8X6THD2"/>
<gene>
    <name evidence="4" type="primary">AACS</name>
    <name evidence="4" type="ORF">NPIL_153311</name>
</gene>
<protein>
    <submittedName>
        <fullName evidence="4">Acetoacetyl-CoA synthetase</fullName>
    </submittedName>
</protein>
<dbReference type="Gene3D" id="3.30.300.30">
    <property type="match status" value="1"/>
</dbReference>
<dbReference type="InterPro" id="IPR045851">
    <property type="entry name" value="AMP-bd_C_sf"/>
</dbReference>
<dbReference type="Pfam" id="PF16177">
    <property type="entry name" value="ACAS_N"/>
    <property type="match status" value="1"/>
</dbReference>
<dbReference type="InterPro" id="IPR020845">
    <property type="entry name" value="AMP-binding_CS"/>
</dbReference>
<evidence type="ECO:0000313" key="4">
    <source>
        <dbReference type="EMBL" id="GFT14729.1"/>
    </source>
</evidence>
<comment type="caution">
    <text evidence="4">The sequence shown here is derived from an EMBL/GenBank/DDBJ whole genome shotgun (WGS) entry which is preliminary data.</text>
</comment>
<dbReference type="Proteomes" id="UP000887013">
    <property type="component" value="Unassembled WGS sequence"/>
</dbReference>
<dbReference type="InterPro" id="IPR000873">
    <property type="entry name" value="AMP-dep_synth/lig_dom"/>
</dbReference>
<dbReference type="PANTHER" id="PTHR42921">
    <property type="entry name" value="ACETOACETYL-COA SYNTHETASE"/>
    <property type="match status" value="1"/>
</dbReference>
<keyword evidence="5" id="KW-1185">Reference proteome</keyword>
<dbReference type="InterPro" id="IPR042099">
    <property type="entry name" value="ANL_N_sf"/>
</dbReference>